<organism evidence="2 3">
    <name type="scientific">Salinisphaera japonica YTM-1</name>
    <dbReference type="NCBI Taxonomy" id="1209778"/>
    <lineage>
        <taxon>Bacteria</taxon>
        <taxon>Pseudomonadati</taxon>
        <taxon>Pseudomonadota</taxon>
        <taxon>Gammaproteobacteria</taxon>
        <taxon>Salinisphaerales</taxon>
        <taxon>Salinisphaeraceae</taxon>
        <taxon>Salinisphaera</taxon>
    </lineage>
</organism>
<dbReference type="NCBIfam" id="NF033788">
    <property type="entry name" value="HTH_metalloreg"/>
    <property type="match status" value="1"/>
</dbReference>
<dbReference type="InterPro" id="IPR001845">
    <property type="entry name" value="HTH_ArsR_DNA-bd_dom"/>
</dbReference>
<dbReference type="Gene3D" id="3.40.50.150">
    <property type="entry name" value="Vaccinia Virus protein VP39"/>
    <property type="match status" value="1"/>
</dbReference>
<dbReference type="RefSeq" id="WP_123658267.1">
    <property type="nucleotide sequence ID" value="NZ_AYKG01000023.1"/>
</dbReference>
<dbReference type="PANTHER" id="PTHR42912">
    <property type="entry name" value="METHYLTRANSFERASE"/>
    <property type="match status" value="1"/>
</dbReference>
<dbReference type="InterPro" id="IPR029063">
    <property type="entry name" value="SAM-dependent_MTases_sf"/>
</dbReference>
<dbReference type="SUPFAM" id="SSF53335">
    <property type="entry name" value="S-adenosyl-L-methionine-dependent methyltransferases"/>
    <property type="match status" value="1"/>
</dbReference>
<dbReference type="Gene3D" id="1.10.10.10">
    <property type="entry name" value="Winged helix-like DNA-binding domain superfamily/Winged helix DNA-binding domain"/>
    <property type="match status" value="1"/>
</dbReference>
<sequence>MLDLDHSAQLLRLVAEPTRLRLLLLLGEEALSVAEITAVTQLTQSRISTHLARLREAGLVSDERIQGSARYRVAPADWPSDFAPLWTLLSERVDDDQIARDRERAEEIVRRRSHAGGWAESVAGRMERQYSPGRTWEAMSRSVIECVRFGQVLDIGSGDGVLAELLCERSARFTCLDLSPAVIEAARRRLADQPNVDYRIGDMHALPFASTVFDSVFMLHALSYSAAPRAALAEAARVLAPGGRLVVATIAEHEHAATVAAYDHVNLGFRPEQIGDWLEATGLVVDACAVRARERHPPYFRLITASATKR</sequence>
<dbReference type="PRINTS" id="PR00778">
    <property type="entry name" value="HTHARSR"/>
</dbReference>
<dbReference type="EMBL" id="AYKG01000023">
    <property type="protein sequence ID" value="ROO28101.1"/>
    <property type="molecule type" value="Genomic_DNA"/>
</dbReference>
<dbReference type="AlphaFoldDB" id="A0A423PRF1"/>
<dbReference type="InParanoid" id="A0A423PRF1"/>
<proteinExistence type="predicted"/>
<dbReference type="CDD" id="cd00090">
    <property type="entry name" value="HTH_ARSR"/>
    <property type="match status" value="1"/>
</dbReference>
<dbReference type="GO" id="GO:0003700">
    <property type="term" value="F:DNA-binding transcription factor activity"/>
    <property type="evidence" value="ECO:0007669"/>
    <property type="project" value="InterPro"/>
</dbReference>
<evidence type="ECO:0000259" key="1">
    <source>
        <dbReference type="PROSITE" id="PS50987"/>
    </source>
</evidence>
<dbReference type="SUPFAM" id="SSF46785">
    <property type="entry name" value="Winged helix' DNA-binding domain"/>
    <property type="match status" value="1"/>
</dbReference>
<dbReference type="OrthoDB" id="5297460at2"/>
<name>A0A423PRF1_9GAMM</name>
<dbReference type="InterPro" id="IPR011991">
    <property type="entry name" value="ArsR-like_HTH"/>
</dbReference>
<dbReference type="Pfam" id="PF08241">
    <property type="entry name" value="Methyltransf_11"/>
    <property type="match status" value="1"/>
</dbReference>
<evidence type="ECO:0000313" key="3">
    <source>
        <dbReference type="Proteomes" id="UP000285310"/>
    </source>
</evidence>
<keyword evidence="3" id="KW-1185">Reference proteome</keyword>
<dbReference type="InterPro" id="IPR013216">
    <property type="entry name" value="Methyltransf_11"/>
</dbReference>
<protein>
    <submittedName>
        <fullName evidence="2">ArsR family transcriptional regulator</fullName>
    </submittedName>
</protein>
<dbReference type="SMART" id="SM00418">
    <property type="entry name" value="HTH_ARSR"/>
    <property type="match status" value="1"/>
</dbReference>
<dbReference type="InterPro" id="IPR050508">
    <property type="entry name" value="Methyltransf_Superfamily"/>
</dbReference>
<evidence type="ECO:0000313" key="2">
    <source>
        <dbReference type="EMBL" id="ROO28101.1"/>
    </source>
</evidence>
<feature type="domain" description="HTH arsR-type" evidence="1">
    <location>
        <begin position="1"/>
        <end position="100"/>
    </location>
</feature>
<dbReference type="PROSITE" id="PS50987">
    <property type="entry name" value="HTH_ARSR_2"/>
    <property type="match status" value="1"/>
</dbReference>
<gene>
    <name evidence="2" type="ORF">SAJA_08555</name>
</gene>
<dbReference type="Pfam" id="PF01022">
    <property type="entry name" value="HTH_5"/>
    <property type="match status" value="1"/>
</dbReference>
<accession>A0A423PRF1</accession>
<dbReference type="CDD" id="cd02440">
    <property type="entry name" value="AdoMet_MTases"/>
    <property type="match status" value="1"/>
</dbReference>
<dbReference type="GO" id="GO:0008757">
    <property type="term" value="F:S-adenosylmethionine-dependent methyltransferase activity"/>
    <property type="evidence" value="ECO:0007669"/>
    <property type="project" value="InterPro"/>
</dbReference>
<comment type="caution">
    <text evidence="2">The sequence shown here is derived from an EMBL/GenBank/DDBJ whole genome shotgun (WGS) entry which is preliminary data.</text>
</comment>
<reference evidence="2 3" key="1">
    <citation type="submission" date="2013-10" db="EMBL/GenBank/DDBJ databases">
        <title>Salinisphaera japonica YTM-1 Genome Sequencing.</title>
        <authorList>
            <person name="Lai Q."/>
            <person name="Li C."/>
            <person name="Shao Z."/>
        </authorList>
    </citation>
    <scope>NUCLEOTIDE SEQUENCE [LARGE SCALE GENOMIC DNA]</scope>
    <source>
        <strain evidence="2 3">YTM-1</strain>
    </source>
</reference>
<dbReference type="InterPro" id="IPR036388">
    <property type="entry name" value="WH-like_DNA-bd_sf"/>
</dbReference>
<dbReference type="InterPro" id="IPR036390">
    <property type="entry name" value="WH_DNA-bd_sf"/>
</dbReference>
<dbReference type="Proteomes" id="UP000285310">
    <property type="component" value="Unassembled WGS sequence"/>
</dbReference>